<proteinExistence type="predicted"/>
<dbReference type="InterPro" id="IPR012877">
    <property type="entry name" value="Dhs-27"/>
</dbReference>
<dbReference type="AlphaFoldDB" id="A0AAV5SW86"/>
<dbReference type="Pfam" id="PF07914">
    <property type="entry name" value="DUF1679"/>
    <property type="match status" value="1"/>
</dbReference>
<dbReference type="PANTHER" id="PTHR23020">
    <property type="entry name" value="UNCHARACTERIZED NUCLEAR HORMONE RECEPTOR-RELATED"/>
    <property type="match status" value="1"/>
</dbReference>
<evidence type="ECO:0000313" key="3">
    <source>
        <dbReference type="Proteomes" id="UP001432027"/>
    </source>
</evidence>
<dbReference type="Gene3D" id="3.90.1200.10">
    <property type="match status" value="1"/>
</dbReference>
<dbReference type="InterPro" id="IPR015897">
    <property type="entry name" value="CHK_kinase-like"/>
</dbReference>
<reference evidence="2" key="1">
    <citation type="submission" date="2023-10" db="EMBL/GenBank/DDBJ databases">
        <title>Genome assembly of Pristionchus species.</title>
        <authorList>
            <person name="Yoshida K."/>
            <person name="Sommer R.J."/>
        </authorList>
    </citation>
    <scope>NUCLEOTIDE SEQUENCE</scope>
    <source>
        <strain evidence="2">RS0144</strain>
    </source>
</reference>
<feature type="non-terminal residue" evidence="2">
    <location>
        <position position="1"/>
    </location>
</feature>
<keyword evidence="3" id="KW-1185">Reference proteome</keyword>
<feature type="non-terminal residue" evidence="2">
    <location>
        <position position="332"/>
    </location>
</feature>
<dbReference type="PANTHER" id="PTHR23020:SF8">
    <property type="entry name" value="CHK KINASE-LIKE DOMAIN-CONTAINING PROTEIN"/>
    <property type="match status" value="1"/>
</dbReference>
<organism evidence="2 3">
    <name type="scientific">Pristionchus entomophagus</name>
    <dbReference type="NCBI Taxonomy" id="358040"/>
    <lineage>
        <taxon>Eukaryota</taxon>
        <taxon>Metazoa</taxon>
        <taxon>Ecdysozoa</taxon>
        <taxon>Nematoda</taxon>
        <taxon>Chromadorea</taxon>
        <taxon>Rhabditida</taxon>
        <taxon>Rhabditina</taxon>
        <taxon>Diplogasteromorpha</taxon>
        <taxon>Diplogasteroidea</taxon>
        <taxon>Neodiplogasteridae</taxon>
        <taxon>Pristionchus</taxon>
    </lineage>
</organism>
<feature type="domain" description="CHK kinase-like" evidence="1">
    <location>
        <begin position="78"/>
        <end position="262"/>
    </location>
</feature>
<gene>
    <name evidence="2" type="ORF">PENTCL1PPCAC_9197</name>
</gene>
<accession>A0AAV5SW86</accession>
<dbReference type="InterPro" id="IPR011009">
    <property type="entry name" value="Kinase-like_dom_sf"/>
</dbReference>
<dbReference type="SUPFAM" id="SSF56112">
    <property type="entry name" value="Protein kinase-like (PK-like)"/>
    <property type="match status" value="1"/>
</dbReference>
<dbReference type="EMBL" id="BTSX01000002">
    <property type="protein sequence ID" value="GMS87022.1"/>
    <property type="molecule type" value="Genomic_DNA"/>
</dbReference>
<dbReference type="Proteomes" id="UP001432027">
    <property type="component" value="Unassembled WGS sequence"/>
</dbReference>
<dbReference type="InterPro" id="IPR052961">
    <property type="entry name" value="Oxido-Kinase-like_Enzymes"/>
</dbReference>
<protein>
    <recommendedName>
        <fullName evidence="1">CHK kinase-like domain-containing protein</fullName>
    </recommendedName>
</protein>
<dbReference type="SMART" id="SM00587">
    <property type="entry name" value="CHK"/>
    <property type="match status" value="1"/>
</dbReference>
<comment type="caution">
    <text evidence="2">The sequence shown here is derived from an EMBL/GenBank/DDBJ whole genome shotgun (WGS) entry which is preliminary data.</text>
</comment>
<name>A0AAV5SW86_9BILA</name>
<evidence type="ECO:0000259" key="1">
    <source>
        <dbReference type="SMART" id="SM00587"/>
    </source>
</evidence>
<evidence type="ECO:0000313" key="2">
    <source>
        <dbReference type="EMBL" id="GMS87022.1"/>
    </source>
</evidence>
<sequence length="332" mass="37385">QIRVEIPSFLPLKKLNDAVPANQRMFDYDDGQWASMQAKMNDLHNTEVATYDFFEEFHGLAIPRKYYGKRAEPGGAGQLCLEYIANSRMMCFHEMYTVDQVRQIARALGKLQACSLKKEPKDPELHKDFFEMISNHWPLETFRSMVKGISTLDDSVSMKQLLDKIDDLLPVYHGSNLGSTIHKQMGFRPVIVNGDLHTGNVLIATNTGQVASLIDWQGTHLGVGVEDLHRIALTALTAEQRRSSIPMLVQEMYNSMVENLDGVEPPYLLATPLTSLLFSKVCTTVLTENDVGCRTHLKVWGSSVYIYSLQLVGSLEDVLTIDIRNKKHIGNL</sequence>